<protein>
    <recommendedName>
        <fullName evidence="7">Kinesin-like protein</fullName>
    </recommendedName>
</protein>
<dbReference type="GO" id="GO:0007018">
    <property type="term" value="P:microtubule-based movement"/>
    <property type="evidence" value="ECO:0007669"/>
    <property type="project" value="InterPro"/>
</dbReference>
<dbReference type="Gene3D" id="3.40.850.10">
    <property type="entry name" value="Kinesin motor domain"/>
    <property type="match status" value="1"/>
</dbReference>
<dbReference type="VEuPathDB" id="MicrosporidiaDB:CWI37_1009p0030"/>
<dbReference type="GO" id="GO:0003777">
    <property type="term" value="F:microtubule motor activity"/>
    <property type="evidence" value="ECO:0007669"/>
    <property type="project" value="InterPro"/>
</dbReference>
<feature type="domain" description="Kinesin motor" evidence="9">
    <location>
        <begin position="5"/>
        <end position="355"/>
    </location>
</feature>
<evidence type="ECO:0000256" key="7">
    <source>
        <dbReference type="RuleBase" id="RU000394"/>
    </source>
</evidence>
<name>A0A4Q9KZF8_9MICR</name>
<evidence type="ECO:0000313" key="11">
    <source>
        <dbReference type="Proteomes" id="UP000292362"/>
    </source>
</evidence>
<dbReference type="SMART" id="SM00129">
    <property type="entry name" value="KISc"/>
    <property type="match status" value="1"/>
</dbReference>
<dbReference type="Pfam" id="PF00225">
    <property type="entry name" value="Kinesin"/>
    <property type="match status" value="1"/>
</dbReference>
<evidence type="ECO:0000256" key="3">
    <source>
        <dbReference type="ARBA" id="ARBA00022840"/>
    </source>
</evidence>
<dbReference type="PROSITE" id="PS00411">
    <property type="entry name" value="KINESIN_MOTOR_1"/>
    <property type="match status" value="1"/>
</dbReference>
<dbReference type="PROSITE" id="PS50067">
    <property type="entry name" value="KINESIN_MOTOR_2"/>
    <property type="match status" value="1"/>
</dbReference>
<feature type="coiled-coil region" evidence="8">
    <location>
        <begin position="362"/>
        <end position="396"/>
    </location>
</feature>
<evidence type="ECO:0000313" key="10">
    <source>
        <dbReference type="EMBL" id="TBU00427.1"/>
    </source>
</evidence>
<dbReference type="GO" id="GO:0005874">
    <property type="term" value="C:microtubule"/>
    <property type="evidence" value="ECO:0007669"/>
    <property type="project" value="UniProtKB-KW"/>
</dbReference>
<dbReference type="PRINTS" id="PR00380">
    <property type="entry name" value="KINESINHEAVY"/>
</dbReference>
<dbReference type="EMBL" id="PITJ01001009">
    <property type="protein sequence ID" value="TBU00427.1"/>
    <property type="molecule type" value="Genomic_DNA"/>
</dbReference>
<organism evidence="10 11">
    <name type="scientific">Hamiltosporidium tvaerminnensis</name>
    <dbReference type="NCBI Taxonomy" id="1176355"/>
    <lineage>
        <taxon>Eukaryota</taxon>
        <taxon>Fungi</taxon>
        <taxon>Fungi incertae sedis</taxon>
        <taxon>Microsporidia</taxon>
        <taxon>Dubosqiidae</taxon>
        <taxon>Hamiltosporidium</taxon>
    </lineage>
</organism>
<keyword evidence="4 8" id="KW-0175">Coiled coil</keyword>
<feature type="binding site" evidence="6">
    <location>
        <begin position="72"/>
        <end position="79"/>
    </location>
    <ligand>
        <name>ATP</name>
        <dbReference type="ChEBI" id="CHEBI:30616"/>
    </ligand>
</feature>
<sequence>MQNNNINVFLRIKPSSIQKPSISRNSISLNQTTYNFDRIFYKSNQQEIFETSSKDLVNKALQGYNCTIFAYGQTGSGKTYTIQGTKENPGIVPHTLKYIYTKYFCANKIFSGTENPLKNKENFNENLESNRLISVENTTFKMYFIEIYNETIYDLLNPSKSDIIIREDCSKGIYLENVTVYQPKTYEESMTLYTTAVESRRTSSTSFNRQSSRSHCIFTIIIETKKGNVTQYSKLSFVDLAGSERLGTKENLIGFDCNSTSDTNLPVQSINLKETSNINKSLLFLGKVISNLSSISISQKDKQYIPYRDSKLTHILKDSLGGNTFLVVIGTITPDISYMHNTLNTLYFLGGVKEIGNKPEVNVEVNENIEEMKNEIKKLFLENKELKNRIESINNKEFVNNKDIENLENIKGENFEKKDVMNCKNIKFEENNFNEIKRVLEKVSEIRKDIFELENLFMESVSKHFESHKNEISKVKKYFKKECDKRNKSLDEIVVKKRKL</sequence>
<dbReference type="PANTHER" id="PTHR47968">
    <property type="entry name" value="CENTROMERE PROTEIN E"/>
    <property type="match status" value="1"/>
</dbReference>
<comment type="caution">
    <text evidence="10">The sequence shown here is derived from an EMBL/GenBank/DDBJ whole genome shotgun (WGS) entry which is preliminary data.</text>
</comment>
<evidence type="ECO:0000256" key="2">
    <source>
        <dbReference type="ARBA" id="ARBA00022741"/>
    </source>
</evidence>
<accession>A0A4Q9KZF8</accession>
<dbReference type="PANTHER" id="PTHR47968:SF36">
    <property type="entry name" value="KINESIN HEAVY CHAIN ISOFORM X1"/>
    <property type="match status" value="1"/>
</dbReference>
<dbReference type="InterPro" id="IPR027417">
    <property type="entry name" value="P-loop_NTPase"/>
</dbReference>
<comment type="similarity">
    <text evidence="6 7">Belongs to the TRAFAC class myosin-kinesin ATPase superfamily. Kinesin family.</text>
</comment>
<keyword evidence="5 6" id="KW-0505">Motor protein</keyword>
<evidence type="ECO:0000256" key="1">
    <source>
        <dbReference type="ARBA" id="ARBA00022701"/>
    </source>
</evidence>
<dbReference type="GO" id="GO:0005524">
    <property type="term" value="F:ATP binding"/>
    <property type="evidence" value="ECO:0007669"/>
    <property type="project" value="UniProtKB-UniRule"/>
</dbReference>
<evidence type="ECO:0000256" key="6">
    <source>
        <dbReference type="PROSITE-ProRule" id="PRU00283"/>
    </source>
</evidence>
<dbReference type="InterPro" id="IPR019821">
    <property type="entry name" value="Kinesin_motor_CS"/>
</dbReference>
<keyword evidence="3 6" id="KW-0067">ATP-binding</keyword>
<dbReference type="GO" id="GO:0008017">
    <property type="term" value="F:microtubule binding"/>
    <property type="evidence" value="ECO:0007669"/>
    <property type="project" value="InterPro"/>
</dbReference>
<proteinExistence type="inferred from homology"/>
<keyword evidence="2 6" id="KW-0547">Nucleotide-binding</keyword>
<gene>
    <name evidence="10" type="ORF">CWI37_1009p0030</name>
</gene>
<dbReference type="Proteomes" id="UP000292362">
    <property type="component" value="Unassembled WGS sequence"/>
</dbReference>
<evidence type="ECO:0000259" key="9">
    <source>
        <dbReference type="PROSITE" id="PS50067"/>
    </source>
</evidence>
<dbReference type="InterPro" id="IPR036961">
    <property type="entry name" value="Kinesin_motor_dom_sf"/>
</dbReference>
<dbReference type="SUPFAM" id="SSF52540">
    <property type="entry name" value="P-loop containing nucleoside triphosphate hydrolases"/>
    <property type="match status" value="1"/>
</dbReference>
<keyword evidence="1 7" id="KW-0493">Microtubule</keyword>
<evidence type="ECO:0000256" key="4">
    <source>
        <dbReference type="ARBA" id="ARBA00023054"/>
    </source>
</evidence>
<dbReference type="InterPro" id="IPR027640">
    <property type="entry name" value="Kinesin-like_fam"/>
</dbReference>
<evidence type="ECO:0000256" key="8">
    <source>
        <dbReference type="SAM" id="Coils"/>
    </source>
</evidence>
<dbReference type="AlphaFoldDB" id="A0A4Q9KZF8"/>
<evidence type="ECO:0000256" key="5">
    <source>
        <dbReference type="ARBA" id="ARBA00023175"/>
    </source>
</evidence>
<dbReference type="InterPro" id="IPR001752">
    <property type="entry name" value="Kinesin_motor_dom"/>
</dbReference>
<reference evidence="10 11" key="1">
    <citation type="submission" date="2017-12" db="EMBL/GenBank/DDBJ databases">
        <authorList>
            <person name="Pombert J.-F."/>
            <person name="Haag K.L."/>
            <person name="Ebert D."/>
        </authorList>
    </citation>
    <scope>NUCLEOTIDE SEQUENCE [LARGE SCALE GENOMIC DNA]</scope>
    <source>
        <strain evidence="10">FI-OER-3-3</strain>
    </source>
</reference>